<dbReference type="AlphaFoldDB" id="A0A2K8Z1A7"/>
<dbReference type="KEGG" id="spir:CWM47_18710"/>
<gene>
    <name evidence="1" type="ORF">CWM47_18710</name>
</gene>
<name>A0A2K8Z1A7_9BACT</name>
<dbReference type="Proteomes" id="UP000232883">
    <property type="component" value="Chromosome"/>
</dbReference>
<protein>
    <submittedName>
        <fullName evidence="1">Uncharacterized protein</fullName>
    </submittedName>
</protein>
<dbReference type="EMBL" id="CP025096">
    <property type="protein sequence ID" value="AUD03680.1"/>
    <property type="molecule type" value="Genomic_DNA"/>
</dbReference>
<keyword evidence="2" id="KW-1185">Reference proteome</keyword>
<accession>A0A2K8Z1A7</accession>
<evidence type="ECO:0000313" key="2">
    <source>
        <dbReference type="Proteomes" id="UP000232883"/>
    </source>
</evidence>
<organism evidence="1 2">
    <name type="scientific">Spirosoma pollinicola</name>
    <dbReference type="NCBI Taxonomy" id="2057025"/>
    <lineage>
        <taxon>Bacteria</taxon>
        <taxon>Pseudomonadati</taxon>
        <taxon>Bacteroidota</taxon>
        <taxon>Cytophagia</taxon>
        <taxon>Cytophagales</taxon>
        <taxon>Cytophagaceae</taxon>
        <taxon>Spirosoma</taxon>
    </lineage>
</organism>
<sequence>MPDDDELPWLLLPLPLFALRPLRPWDDPWPDVVPSLVVVPLVDPSLIVPLLDEFVPMLERRLDLFRFILPEPDVLDPSVELVPIVDPLVVPLVVEEPF</sequence>
<evidence type="ECO:0000313" key="1">
    <source>
        <dbReference type="EMBL" id="AUD03680.1"/>
    </source>
</evidence>
<reference evidence="1 2" key="1">
    <citation type="submission" date="2017-11" db="EMBL/GenBank/DDBJ databases">
        <title>Taxonomic description and genome sequences of Spirosoma HA7 sp. nov., isolated from pollen microhabitat of Corylus avellana.</title>
        <authorList>
            <person name="Ambika Manirajan B."/>
            <person name="Suarez C."/>
            <person name="Ratering S."/>
            <person name="Geissler-Plaum R."/>
            <person name="Cardinale M."/>
            <person name="Sylvia S."/>
        </authorList>
    </citation>
    <scope>NUCLEOTIDE SEQUENCE [LARGE SCALE GENOMIC DNA]</scope>
    <source>
        <strain evidence="1 2">HA7</strain>
    </source>
</reference>
<proteinExistence type="predicted"/>